<evidence type="ECO:0000256" key="3">
    <source>
        <dbReference type="ARBA" id="ARBA00022448"/>
    </source>
</evidence>
<dbReference type="PROSITE" id="PS50283">
    <property type="entry name" value="NA_SOLUT_SYMP_3"/>
    <property type="match status" value="1"/>
</dbReference>
<evidence type="ECO:0000256" key="7">
    <source>
        <dbReference type="ARBA" id="ARBA00023053"/>
    </source>
</evidence>
<keyword evidence="10" id="KW-0325">Glycoprotein</keyword>
<keyword evidence="9 14" id="KW-0472">Membrane</keyword>
<dbReference type="EMBL" id="JACSDZ010000022">
    <property type="protein sequence ID" value="KAF7381093.1"/>
    <property type="molecule type" value="Genomic_DNA"/>
</dbReference>
<keyword evidence="3" id="KW-0813">Transport</keyword>
<keyword evidence="4" id="KW-1003">Cell membrane</keyword>
<dbReference type="AlphaFoldDB" id="A0A834MS92"/>
<evidence type="ECO:0000256" key="4">
    <source>
        <dbReference type="ARBA" id="ARBA00022475"/>
    </source>
</evidence>
<comment type="caution">
    <text evidence="15">The sequence shown here is derived from an EMBL/GenBank/DDBJ whole genome shotgun (WGS) entry which is preliminary data.</text>
</comment>
<feature type="transmembrane region" description="Helical" evidence="14">
    <location>
        <begin position="25"/>
        <end position="48"/>
    </location>
</feature>
<evidence type="ECO:0000256" key="9">
    <source>
        <dbReference type="ARBA" id="ARBA00023136"/>
    </source>
</evidence>
<keyword evidence="8" id="KW-0406">Ion transport</keyword>
<proteinExistence type="inferred from homology"/>
<evidence type="ECO:0000256" key="6">
    <source>
        <dbReference type="ARBA" id="ARBA00022989"/>
    </source>
</evidence>
<evidence type="ECO:0008006" key="17">
    <source>
        <dbReference type="Google" id="ProtNLM"/>
    </source>
</evidence>
<evidence type="ECO:0000256" key="5">
    <source>
        <dbReference type="ARBA" id="ARBA00022692"/>
    </source>
</evidence>
<comment type="similarity">
    <text evidence="2 13">Belongs to the sodium:solute symporter (SSF) (TC 2.A.21) family.</text>
</comment>
<evidence type="ECO:0000256" key="14">
    <source>
        <dbReference type="SAM" id="Phobius"/>
    </source>
</evidence>
<organism evidence="15 16">
    <name type="scientific">Vespula germanica</name>
    <name type="common">German yellow jacket</name>
    <name type="synonym">Paravespula germanica</name>
    <dbReference type="NCBI Taxonomy" id="30212"/>
    <lineage>
        <taxon>Eukaryota</taxon>
        <taxon>Metazoa</taxon>
        <taxon>Ecdysozoa</taxon>
        <taxon>Arthropoda</taxon>
        <taxon>Hexapoda</taxon>
        <taxon>Insecta</taxon>
        <taxon>Pterygota</taxon>
        <taxon>Neoptera</taxon>
        <taxon>Endopterygota</taxon>
        <taxon>Hymenoptera</taxon>
        <taxon>Apocrita</taxon>
        <taxon>Aculeata</taxon>
        <taxon>Vespoidea</taxon>
        <taxon>Vespidae</taxon>
        <taxon>Vespinae</taxon>
        <taxon>Vespula</taxon>
    </lineage>
</organism>
<dbReference type="GO" id="GO:0015293">
    <property type="term" value="F:symporter activity"/>
    <property type="evidence" value="ECO:0007669"/>
    <property type="project" value="TreeGrafter"/>
</dbReference>
<evidence type="ECO:0000256" key="13">
    <source>
        <dbReference type="RuleBase" id="RU362091"/>
    </source>
</evidence>
<dbReference type="GO" id="GO:0005886">
    <property type="term" value="C:plasma membrane"/>
    <property type="evidence" value="ECO:0007669"/>
    <property type="project" value="UniProtKB-SubCell"/>
</dbReference>
<dbReference type="PANTHER" id="PTHR42985">
    <property type="entry name" value="SODIUM-COUPLED MONOCARBOXYLATE TRANSPORTER"/>
    <property type="match status" value="1"/>
</dbReference>
<dbReference type="Gene3D" id="1.20.1730.10">
    <property type="entry name" value="Sodium/glucose cotransporter"/>
    <property type="match status" value="1"/>
</dbReference>
<keyword evidence="16" id="KW-1185">Reference proteome</keyword>
<accession>A0A834MS92</accession>
<dbReference type="GO" id="GO:0015075">
    <property type="term" value="F:monoatomic ion transmembrane transporter activity"/>
    <property type="evidence" value="ECO:0007669"/>
    <property type="project" value="UniProtKB-ARBA"/>
</dbReference>
<dbReference type="Pfam" id="PF00474">
    <property type="entry name" value="SSF"/>
    <property type="match status" value="1"/>
</dbReference>
<dbReference type="PANTHER" id="PTHR42985:SF21">
    <property type="entry name" value="SODIUM-DEPENDENT MULTIVITAMIN TRANSPORTER-LIKE PROTEIN"/>
    <property type="match status" value="1"/>
</dbReference>
<dbReference type="GO" id="GO:0098660">
    <property type="term" value="P:inorganic ion transmembrane transport"/>
    <property type="evidence" value="ECO:0007669"/>
    <property type="project" value="UniProtKB-ARBA"/>
</dbReference>
<dbReference type="GO" id="GO:0006814">
    <property type="term" value="P:sodium ion transport"/>
    <property type="evidence" value="ECO:0007669"/>
    <property type="project" value="UniProtKB-KW"/>
</dbReference>
<feature type="transmembrane region" description="Helical" evidence="14">
    <location>
        <begin position="188"/>
        <end position="215"/>
    </location>
</feature>
<gene>
    <name evidence="15" type="ORF">HZH68_015968</name>
</gene>
<dbReference type="PROSITE" id="PS00456">
    <property type="entry name" value="NA_SOLUT_SYMP_1"/>
    <property type="match status" value="1"/>
</dbReference>
<evidence type="ECO:0000256" key="11">
    <source>
        <dbReference type="ARBA" id="ARBA00023201"/>
    </source>
</evidence>
<evidence type="ECO:0000256" key="1">
    <source>
        <dbReference type="ARBA" id="ARBA00004651"/>
    </source>
</evidence>
<sequence>MLLYIPLVIYVPALAFNQVTGINLHMIALLVSIVCIFYTTLGGLKAVVWTDTIQMMVMFGSVITVAVLGTNKVGGVSEVWRRNVETGRIEFFNMDPDPTIRHTFWTVVVGNYLNWLATCSVNQAMVQRCLAMPNLKKSNITIMIMAVGIVTIVSLCCYTGIVIFAAFYECDPVTTKQIRKPDQLLPYFVMEIARSIPGLPGLFVSGVFSAALRFVRCTNAWKSFKGGAMVVTGRRVEGEREEEGFKTSLGHGY</sequence>
<evidence type="ECO:0000256" key="2">
    <source>
        <dbReference type="ARBA" id="ARBA00006434"/>
    </source>
</evidence>
<protein>
    <recommendedName>
        <fullName evidence="17">Sodium-coupled monocarboxylate transporter 1</fullName>
    </recommendedName>
</protein>
<reference evidence="15" key="1">
    <citation type="journal article" date="2020" name="G3 (Bethesda)">
        <title>High-Quality Assemblies for Three Invasive Social Wasps from the &lt;i&gt;Vespula&lt;/i&gt; Genus.</title>
        <authorList>
            <person name="Harrop T.W.R."/>
            <person name="Guhlin J."/>
            <person name="McLaughlin G.M."/>
            <person name="Permina E."/>
            <person name="Stockwell P."/>
            <person name="Gilligan J."/>
            <person name="Le Lec M.F."/>
            <person name="Gruber M.A.M."/>
            <person name="Quinn O."/>
            <person name="Lovegrove M."/>
            <person name="Duncan E.J."/>
            <person name="Remnant E.J."/>
            <person name="Van Eeckhoven J."/>
            <person name="Graham B."/>
            <person name="Knapp R.A."/>
            <person name="Langford K.W."/>
            <person name="Kronenberg Z."/>
            <person name="Press M.O."/>
            <person name="Eacker S.M."/>
            <person name="Wilson-Rankin E.E."/>
            <person name="Purcell J."/>
            <person name="Lester P.J."/>
            <person name="Dearden P.K."/>
        </authorList>
    </citation>
    <scope>NUCLEOTIDE SEQUENCE</scope>
    <source>
        <strain evidence="15">Linc-1</strain>
    </source>
</reference>
<evidence type="ECO:0000256" key="12">
    <source>
        <dbReference type="ARBA" id="ARBA00036099"/>
    </source>
</evidence>
<evidence type="ECO:0000313" key="15">
    <source>
        <dbReference type="EMBL" id="KAF7381093.1"/>
    </source>
</evidence>
<dbReference type="InterPro" id="IPR038377">
    <property type="entry name" value="Na/Glc_symporter_sf"/>
</dbReference>
<comment type="subcellular location">
    <subcellularLocation>
        <location evidence="1">Cell membrane</location>
        <topology evidence="1">Multi-pass membrane protein</topology>
    </subcellularLocation>
</comment>
<name>A0A834MS92_VESGE</name>
<comment type="catalytic activity">
    <reaction evidence="12">
        <text>iodide(out) + 2 Na(+)(out) = iodide(in) + 2 Na(+)(in)</text>
        <dbReference type="Rhea" id="RHEA:71207"/>
        <dbReference type="ChEBI" id="CHEBI:16382"/>
        <dbReference type="ChEBI" id="CHEBI:29101"/>
    </reaction>
</comment>
<evidence type="ECO:0000313" key="16">
    <source>
        <dbReference type="Proteomes" id="UP000617340"/>
    </source>
</evidence>
<evidence type="ECO:0000256" key="8">
    <source>
        <dbReference type="ARBA" id="ARBA00023065"/>
    </source>
</evidence>
<feature type="transmembrane region" description="Helical" evidence="14">
    <location>
        <begin position="142"/>
        <end position="168"/>
    </location>
</feature>
<keyword evidence="5 14" id="KW-0812">Transmembrane</keyword>
<dbReference type="InterPro" id="IPR001734">
    <property type="entry name" value="Na/solute_symporter"/>
</dbReference>
<dbReference type="InterPro" id="IPR018212">
    <property type="entry name" value="Na/solute_symporter_CS"/>
</dbReference>
<evidence type="ECO:0000256" key="10">
    <source>
        <dbReference type="ARBA" id="ARBA00023180"/>
    </source>
</evidence>
<dbReference type="InterPro" id="IPR051163">
    <property type="entry name" value="Sodium:Solute_Symporter_SSF"/>
</dbReference>
<keyword evidence="11" id="KW-0739">Sodium transport</keyword>
<keyword evidence="7" id="KW-0915">Sodium</keyword>
<dbReference type="Proteomes" id="UP000617340">
    <property type="component" value="Unassembled WGS sequence"/>
</dbReference>
<keyword evidence="6 14" id="KW-1133">Transmembrane helix</keyword>